<sequence length="255" mass="28042">MTTNAFDRAKLMVTSDSRWSIPYPDDLSPTHVIYVDDTNFEKISTSDKATLVFAGDGILIDEWKTWFKNPDFAALPRTDRVQDNVLYDISICVVINKTGRISYDSGNCLMHNESARFAGSGAFHARDCFVQNACAIKAIGTAGAPNADPYTGGTTQYLELHTGVTNLIRMESTLQDAEHELDTRGQVMDLSNGKVTSLKEFLASRTDAQQALHATGVHLSAPTGHQSRKWTASEKEALRTALQEAMSDDHENAHS</sequence>
<name>A0A6B2B3R7_PSESX</name>
<gene>
    <name evidence="1" type="ORF">PspP123CL_19040</name>
</gene>
<comment type="caution">
    <text evidence="1">The sequence shown here is derived from an EMBL/GenBank/DDBJ whole genome shotgun (WGS) entry which is preliminary data.</text>
</comment>
<protein>
    <submittedName>
        <fullName evidence="1">Uncharacterized protein</fullName>
    </submittedName>
</protein>
<evidence type="ECO:0000313" key="1">
    <source>
        <dbReference type="EMBL" id="NAO78005.1"/>
    </source>
</evidence>
<organism evidence="1">
    <name type="scientific">Pseudomonas syringae</name>
    <dbReference type="NCBI Taxonomy" id="317"/>
    <lineage>
        <taxon>Bacteria</taxon>
        <taxon>Pseudomonadati</taxon>
        <taxon>Pseudomonadota</taxon>
        <taxon>Gammaproteobacteria</taxon>
        <taxon>Pseudomonadales</taxon>
        <taxon>Pseudomonadaceae</taxon>
        <taxon>Pseudomonas</taxon>
    </lineage>
</organism>
<accession>A0A6B2B3R7</accession>
<reference evidence="1" key="1">
    <citation type="journal article" date="2020" name="Phytopathology">
        <title>Zucchini vein clearing disease is caused by several lineages within Pseudomonas syringae species complex.</title>
        <authorList>
            <person name="Lacault C."/>
            <person name="Briand M."/>
            <person name="Jacques M.A."/>
            <person name="Darrasse A."/>
        </authorList>
    </citation>
    <scope>NUCLEOTIDE SEQUENCE</scope>
    <source>
        <strain evidence="1">P123</strain>
    </source>
</reference>
<dbReference type="EMBL" id="VLIF01000014">
    <property type="protein sequence ID" value="NAO78005.1"/>
    <property type="molecule type" value="Genomic_DNA"/>
</dbReference>
<dbReference type="RefSeq" id="WP_024662675.1">
    <property type="nucleotide sequence ID" value="NZ_JAJISS010000016.1"/>
</dbReference>
<dbReference type="AlphaFoldDB" id="A0A6B2B3R7"/>
<proteinExistence type="predicted"/>